<dbReference type="GO" id="GO:0009231">
    <property type="term" value="P:riboflavin biosynthetic process"/>
    <property type="evidence" value="ECO:0007669"/>
    <property type="project" value="InterPro"/>
</dbReference>
<sequence length="92" mass="10458">MGRRTYEASGKDFPYNCKLNIVITSDKALLQKRETESLFTNFCSKEIIKLAKDRGFTKLLIIGGGKTNASFLREGLIDNSFLVYTLKSLEMR</sequence>
<reference evidence="2 3" key="1">
    <citation type="journal article" date="2015" name="Nature">
        <title>rRNA introns, odd ribosomes, and small enigmatic genomes across a large radiation of phyla.</title>
        <authorList>
            <person name="Brown C.T."/>
            <person name="Hug L.A."/>
            <person name="Thomas B.C."/>
            <person name="Sharon I."/>
            <person name="Castelle C.J."/>
            <person name="Singh A."/>
            <person name="Wilkins M.J."/>
            <person name="Williams K.H."/>
            <person name="Banfield J.F."/>
        </authorList>
    </citation>
    <scope>NUCLEOTIDE SEQUENCE [LARGE SCALE GENOMIC DNA]</scope>
</reference>
<dbReference type="AlphaFoldDB" id="A0A0G0NFH0"/>
<gene>
    <name evidence="2" type="ORF">UT39_C0005G0011</name>
</gene>
<dbReference type="InterPro" id="IPR002734">
    <property type="entry name" value="RibDG_C"/>
</dbReference>
<accession>A0A0G0NFH0</accession>
<protein>
    <submittedName>
        <fullName evidence="2">2, 5-diamino-6-hydroxy-4-(5-phosphoribosylamino)pyrimidine 1-reductase</fullName>
    </submittedName>
</protein>
<dbReference type="GO" id="GO:0008703">
    <property type="term" value="F:5-amino-6-(5-phosphoribosylamino)uracil reductase activity"/>
    <property type="evidence" value="ECO:0007669"/>
    <property type="project" value="InterPro"/>
</dbReference>
<feature type="domain" description="Bacterial bifunctional deaminase-reductase C-terminal" evidence="1">
    <location>
        <begin position="21"/>
        <end position="82"/>
    </location>
</feature>
<evidence type="ECO:0000259" key="1">
    <source>
        <dbReference type="Pfam" id="PF01872"/>
    </source>
</evidence>
<dbReference type="Gene3D" id="3.40.430.10">
    <property type="entry name" value="Dihydrofolate Reductase, subunit A"/>
    <property type="match status" value="1"/>
</dbReference>
<evidence type="ECO:0000313" key="3">
    <source>
        <dbReference type="Proteomes" id="UP000034246"/>
    </source>
</evidence>
<dbReference type="SUPFAM" id="SSF53597">
    <property type="entry name" value="Dihydrofolate reductase-like"/>
    <property type="match status" value="1"/>
</dbReference>
<organism evidence="2 3">
    <name type="scientific">Candidatus Woesebacteria bacterium GW2011_GWA1_39_21</name>
    <dbReference type="NCBI Taxonomy" id="1618550"/>
    <lineage>
        <taxon>Bacteria</taxon>
        <taxon>Candidatus Woeseibacteriota</taxon>
    </lineage>
</organism>
<proteinExistence type="predicted"/>
<comment type="caution">
    <text evidence="2">The sequence shown here is derived from an EMBL/GenBank/DDBJ whole genome shotgun (WGS) entry which is preliminary data.</text>
</comment>
<name>A0A0G0NFH0_9BACT</name>
<evidence type="ECO:0000313" key="2">
    <source>
        <dbReference type="EMBL" id="KKR11576.1"/>
    </source>
</evidence>
<dbReference type="Proteomes" id="UP000034246">
    <property type="component" value="Unassembled WGS sequence"/>
</dbReference>
<dbReference type="Pfam" id="PF01872">
    <property type="entry name" value="RibD_C"/>
    <property type="match status" value="1"/>
</dbReference>
<dbReference type="EMBL" id="LBWP01000005">
    <property type="protein sequence ID" value="KKR11576.1"/>
    <property type="molecule type" value="Genomic_DNA"/>
</dbReference>
<dbReference type="InterPro" id="IPR024072">
    <property type="entry name" value="DHFR-like_dom_sf"/>
</dbReference>